<keyword evidence="2 6" id="KW-0812">Transmembrane</keyword>
<feature type="transmembrane region" description="Helical" evidence="6">
    <location>
        <begin position="12"/>
        <end position="40"/>
    </location>
</feature>
<dbReference type="InterPro" id="IPR023494">
    <property type="entry name" value="Cyt_c_bgen_Ccs1/CcsB/ResB"/>
</dbReference>
<evidence type="ECO:0000313" key="8">
    <source>
        <dbReference type="EMBL" id="PWK14430.1"/>
    </source>
</evidence>
<gene>
    <name evidence="8" type="ORF">C7459_105188</name>
</gene>
<accession>A0A316DBQ2</accession>
<evidence type="ECO:0000259" key="7">
    <source>
        <dbReference type="Pfam" id="PF05140"/>
    </source>
</evidence>
<dbReference type="PANTHER" id="PTHR31566">
    <property type="entry name" value="CYTOCHROME C BIOGENESIS PROTEIN CCS1, CHLOROPLASTIC"/>
    <property type="match status" value="1"/>
</dbReference>
<feature type="domain" description="ResB-like" evidence="7">
    <location>
        <begin position="374"/>
        <end position="450"/>
    </location>
</feature>
<feature type="transmembrane region" description="Helical" evidence="6">
    <location>
        <begin position="166"/>
        <end position="187"/>
    </location>
</feature>
<name>A0A316DBQ2_9BACL</name>
<dbReference type="GO" id="GO:0016020">
    <property type="term" value="C:membrane"/>
    <property type="evidence" value="ECO:0007669"/>
    <property type="project" value="UniProtKB-SubCell"/>
</dbReference>
<keyword evidence="9" id="KW-1185">Reference proteome</keyword>
<organism evidence="8 9">
    <name type="scientific">Tumebacillus permanentifrigoris</name>
    <dbReference type="NCBI Taxonomy" id="378543"/>
    <lineage>
        <taxon>Bacteria</taxon>
        <taxon>Bacillati</taxon>
        <taxon>Bacillota</taxon>
        <taxon>Bacilli</taxon>
        <taxon>Bacillales</taxon>
        <taxon>Alicyclobacillaceae</taxon>
        <taxon>Tumebacillus</taxon>
    </lineage>
</organism>
<dbReference type="Proteomes" id="UP000245634">
    <property type="component" value="Unassembled WGS sequence"/>
</dbReference>
<evidence type="ECO:0000256" key="5">
    <source>
        <dbReference type="ARBA" id="ARBA00023136"/>
    </source>
</evidence>
<feature type="transmembrane region" description="Helical" evidence="6">
    <location>
        <begin position="77"/>
        <end position="96"/>
    </location>
</feature>
<dbReference type="InterPro" id="IPR007816">
    <property type="entry name" value="ResB-like_domain"/>
</dbReference>
<dbReference type="PANTHER" id="PTHR31566:SF0">
    <property type="entry name" value="CYTOCHROME C BIOGENESIS PROTEIN CCS1, CHLOROPLASTIC"/>
    <property type="match status" value="1"/>
</dbReference>
<evidence type="ECO:0000256" key="2">
    <source>
        <dbReference type="ARBA" id="ARBA00022692"/>
    </source>
</evidence>
<evidence type="ECO:0000256" key="4">
    <source>
        <dbReference type="ARBA" id="ARBA00022989"/>
    </source>
</evidence>
<keyword evidence="4 6" id="KW-1133">Transmembrane helix</keyword>
<reference evidence="8 9" key="1">
    <citation type="submission" date="2018-05" db="EMBL/GenBank/DDBJ databases">
        <title>Genomic Encyclopedia of Type Strains, Phase IV (KMG-IV): sequencing the most valuable type-strain genomes for metagenomic binning, comparative biology and taxonomic classification.</title>
        <authorList>
            <person name="Goeker M."/>
        </authorList>
    </citation>
    <scope>NUCLEOTIDE SEQUENCE [LARGE SCALE GENOMIC DNA]</scope>
    <source>
        <strain evidence="8 9">DSM 18773</strain>
    </source>
</reference>
<dbReference type="AlphaFoldDB" id="A0A316DBQ2"/>
<comment type="subcellular location">
    <subcellularLocation>
        <location evidence="1">Membrane</location>
        <topology evidence="1">Multi-pass membrane protein</topology>
    </subcellularLocation>
</comment>
<dbReference type="Pfam" id="PF05140">
    <property type="entry name" value="ResB"/>
    <property type="match status" value="2"/>
</dbReference>
<evidence type="ECO:0000256" key="3">
    <source>
        <dbReference type="ARBA" id="ARBA00022748"/>
    </source>
</evidence>
<keyword evidence="5 6" id="KW-0472">Membrane</keyword>
<proteinExistence type="predicted"/>
<evidence type="ECO:0000256" key="1">
    <source>
        <dbReference type="ARBA" id="ARBA00004141"/>
    </source>
</evidence>
<feature type="transmembrane region" description="Helical" evidence="6">
    <location>
        <begin position="401"/>
        <end position="419"/>
    </location>
</feature>
<sequence>MNNGKQTSVFDTVWDFFASVKVGVTIIVLIAVGSAIGTIYPQTNAIPSPNPEFYYMDTYGKLGDFYYRIGLADTFGSWWFLALVLLLAISLVIVSIDRGVPLYKSLKNQPVARKVIALRTDRLYTHAEDADESKLEELAQHLKKRRYKVRREGDALLAEKGRFPRFGAYVLHMGLIVIILGVFSRLIPGWYYTDMIWLKEGETKTVGNLGFEVQNNGFELEFYDNEQTRVKRFETDAVVYKNGQEMAKKHLLVNDYLTFEHANIYQNSYDPQPMFKVGTIDLIDNTTQKSVGTFTINFDDPQPSYKVGEYTLTMANYFPDIKIDPEKGVFTNSRDPYNPGIQFDITGPDLSEPARQWMMPLAGPFVKQMLGKDYRFDMQFKDVDFFHMTGLKIEKDLGTPIVYTGLGIVLYGLVLCFYFQHRRVWARLEAGVLHIGANTNKNWLGMTGEMKRVLVPLGIEPMSMKRKEEPQQP</sequence>
<evidence type="ECO:0000256" key="6">
    <source>
        <dbReference type="SAM" id="Phobius"/>
    </source>
</evidence>
<feature type="domain" description="ResB-like" evidence="7">
    <location>
        <begin position="20"/>
        <end position="331"/>
    </location>
</feature>
<evidence type="ECO:0000313" key="9">
    <source>
        <dbReference type="Proteomes" id="UP000245634"/>
    </source>
</evidence>
<dbReference type="RefSeq" id="WP_170119338.1">
    <property type="nucleotide sequence ID" value="NZ_QGGL01000005.1"/>
</dbReference>
<dbReference type="EMBL" id="QGGL01000005">
    <property type="protein sequence ID" value="PWK14430.1"/>
    <property type="molecule type" value="Genomic_DNA"/>
</dbReference>
<comment type="caution">
    <text evidence="8">The sequence shown here is derived from an EMBL/GenBank/DDBJ whole genome shotgun (WGS) entry which is preliminary data.</text>
</comment>
<dbReference type="GO" id="GO:0017004">
    <property type="term" value="P:cytochrome complex assembly"/>
    <property type="evidence" value="ECO:0007669"/>
    <property type="project" value="UniProtKB-KW"/>
</dbReference>
<protein>
    <submittedName>
        <fullName evidence="8">Cytochrome c biogenesis protein</fullName>
    </submittedName>
</protein>
<keyword evidence="3" id="KW-0201">Cytochrome c-type biogenesis</keyword>